<accession>A0ABP7NXU5</accession>
<evidence type="ECO:0000256" key="1">
    <source>
        <dbReference type="ARBA" id="ARBA00023015"/>
    </source>
</evidence>
<evidence type="ECO:0000259" key="5">
    <source>
        <dbReference type="PROSITE" id="PS50977"/>
    </source>
</evidence>
<dbReference type="Gene3D" id="1.10.357.10">
    <property type="entry name" value="Tetracycline Repressor, domain 2"/>
    <property type="match status" value="1"/>
</dbReference>
<dbReference type="SUPFAM" id="SSF46689">
    <property type="entry name" value="Homeodomain-like"/>
    <property type="match status" value="1"/>
</dbReference>
<comment type="caution">
    <text evidence="6">The sequence shown here is derived from an EMBL/GenBank/DDBJ whole genome shotgun (WGS) entry which is preliminary data.</text>
</comment>
<feature type="DNA-binding region" description="H-T-H motif" evidence="4">
    <location>
        <begin position="60"/>
        <end position="79"/>
    </location>
</feature>
<organism evidence="6 7">
    <name type="scientific">Streptomyces marokkonensis</name>
    <dbReference type="NCBI Taxonomy" id="324855"/>
    <lineage>
        <taxon>Bacteria</taxon>
        <taxon>Bacillati</taxon>
        <taxon>Actinomycetota</taxon>
        <taxon>Actinomycetes</taxon>
        <taxon>Kitasatosporales</taxon>
        <taxon>Streptomycetaceae</taxon>
        <taxon>Streptomyces</taxon>
    </lineage>
</organism>
<reference evidence="7" key="1">
    <citation type="journal article" date="2019" name="Int. J. Syst. Evol. Microbiol.">
        <title>The Global Catalogue of Microorganisms (GCM) 10K type strain sequencing project: providing services to taxonomists for standard genome sequencing and annotation.</title>
        <authorList>
            <consortium name="The Broad Institute Genomics Platform"/>
            <consortium name="The Broad Institute Genome Sequencing Center for Infectious Disease"/>
            <person name="Wu L."/>
            <person name="Ma J."/>
        </authorList>
    </citation>
    <scope>NUCLEOTIDE SEQUENCE [LARGE SCALE GENOMIC DNA]</scope>
    <source>
        <strain evidence="7">JCM 17027</strain>
    </source>
</reference>
<gene>
    <name evidence="6" type="ORF">GCM10022384_06410</name>
</gene>
<dbReference type="InterPro" id="IPR001647">
    <property type="entry name" value="HTH_TetR"/>
</dbReference>
<dbReference type="PRINTS" id="PR00455">
    <property type="entry name" value="HTHTETR"/>
</dbReference>
<evidence type="ECO:0000256" key="2">
    <source>
        <dbReference type="ARBA" id="ARBA00023125"/>
    </source>
</evidence>
<keyword evidence="7" id="KW-1185">Reference proteome</keyword>
<dbReference type="Pfam" id="PF16859">
    <property type="entry name" value="TetR_C_11"/>
    <property type="match status" value="1"/>
</dbReference>
<evidence type="ECO:0000313" key="7">
    <source>
        <dbReference type="Proteomes" id="UP001500034"/>
    </source>
</evidence>
<evidence type="ECO:0000256" key="4">
    <source>
        <dbReference type="PROSITE-ProRule" id="PRU00335"/>
    </source>
</evidence>
<sequence length="223" mass="24732">MPLTPENRFPRFLEILDMVASHWAAPSARTPSRRRGAVLERAILDAALEQLSTVGWNGLTMEGVAAGAQTGKAAVYRRWPSKEDLVEDALRSGLPPFDTVPDLGSVREDLLALCRRARDAMFSRPGFALRSVIHECDSVQAERFHAVIVNGVIEPTLMMLREVINRGIERGEVRRDAANGYVFDALPAMMMYRSKVCGSELADQEIEGMIDQLMVPLLRPDGI</sequence>
<dbReference type="InterPro" id="IPR036271">
    <property type="entry name" value="Tet_transcr_reg_TetR-rel_C_sf"/>
</dbReference>
<dbReference type="Pfam" id="PF00440">
    <property type="entry name" value="TetR_N"/>
    <property type="match status" value="1"/>
</dbReference>
<dbReference type="InterPro" id="IPR009057">
    <property type="entry name" value="Homeodomain-like_sf"/>
</dbReference>
<evidence type="ECO:0000256" key="3">
    <source>
        <dbReference type="ARBA" id="ARBA00023163"/>
    </source>
</evidence>
<keyword evidence="3" id="KW-0804">Transcription</keyword>
<dbReference type="SUPFAM" id="SSF48498">
    <property type="entry name" value="Tetracyclin repressor-like, C-terminal domain"/>
    <property type="match status" value="1"/>
</dbReference>
<dbReference type="PANTHER" id="PTHR30055">
    <property type="entry name" value="HTH-TYPE TRANSCRIPTIONAL REGULATOR RUTR"/>
    <property type="match status" value="1"/>
</dbReference>
<dbReference type="PANTHER" id="PTHR30055:SF225">
    <property type="entry name" value="TRANSCRIPTIONAL REGULATORY PROTEIN-RELATED"/>
    <property type="match status" value="1"/>
</dbReference>
<keyword evidence="1" id="KW-0805">Transcription regulation</keyword>
<dbReference type="InterPro" id="IPR011075">
    <property type="entry name" value="TetR_C"/>
</dbReference>
<proteinExistence type="predicted"/>
<evidence type="ECO:0000313" key="6">
    <source>
        <dbReference type="EMBL" id="GAA3955806.1"/>
    </source>
</evidence>
<dbReference type="InterPro" id="IPR050109">
    <property type="entry name" value="HTH-type_TetR-like_transc_reg"/>
</dbReference>
<feature type="domain" description="HTH tetR-type" evidence="5">
    <location>
        <begin position="37"/>
        <end position="97"/>
    </location>
</feature>
<dbReference type="Proteomes" id="UP001500034">
    <property type="component" value="Unassembled WGS sequence"/>
</dbReference>
<dbReference type="EMBL" id="BAABCQ010000007">
    <property type="protein sequence ID" value="GAA3955806.1"/>
    <property type="molecule type" value="Genomic_DNA"/>
</dbReference>
<keyword evidence="2 4" id="KW-0238">DNA-binding</keyword>
<dbReference type="PROSITE" id="PS50977">
    <property type="entry name" value="HTH_TETR_2"/>
    <property type="match status" value="1"/>
</dbReference>
<dbReference type="Gene3D" id="1.10.10.60">
    <property type="entry name" value="Homeodomain-like"/>
    <property type="match status" value="1"/>
</dbReference>
<name>A0ABP7NXU5_9ACTN</name>
<protein>
    <submittedName>
        <fullName evidence="6">TetR/AcrR family transcriptional regulator</fullName>
    </submittedName>
</protein>